<dbReference type="AlphaFoldDB" id="A0A2X3K7U8"/>
<dbReference type="KEGG" id="bana:BARAN1_1059"/>
<accession>A0A2X3K7U8</accession>
<protein>
    <submittedName>
        <fullName evidence="1">Uncharacterized protein</fullName>
    </submittedName>
</protein>
<sequence length="79" mass="8687">MSYCTTMHECPHPSTDNPSCQGRWKALVSRLRGTPGGDACASSMAEKGLWGLRPRGGHRILEARQCSPAKCAEWAERRS</sequence>
<evidence type="ECO:0000313" key="2">
    <source>
        <dbReference type="Proteomes" id="UP000249818"/>
    </source>
</evidence>
<dbReference type="Proteomes" id="UP000249818">
    <property type="component" value="Chromosome BARAN1"/>
</dbReference>
<keyword evidence="2" id="KW-1185">Reference proteome</keyword>
<name>A0A2X3K7U8_9BACT</name>
<organism evidence="1 2">
    <name type="scientific">Candidatus Bipolaricaulis anaerobius</name>
    <dbReference type="NCBI Taxonomy" id="2026885"/>
    <lineage>
        <taxon>Bacteria</taxon>
        <taxon>Candidatus Bipolaricaulota</taxon>
        <taxon>Candidatus Bipolaricaulia</taxon>
        <taxon>Candidatus Bipolaricaulales</taxon>
        <taxon>Candidatus Bipolaricaulaceae</taxon>
        <taxon>Candidatus Bipolaricaulis</taxon>
    </lineage>
</organism>
<dbReference type="EMBL" id="LS483254">
    <property type="protein sequence ID" value="SQD93083.1"/>
    <property type="molecule type" value="Genomic_DNA"/>
</dbReference>
<gene>
    <name evidence="1" type="ORF">BARAN1_1059</name>
</gene>
<evidence type="ECO:0000313" key="1">
    <source>
        <dbReference type="EMBL" id="SQD93083.1"/>
    </source>
</evidence>
<proteinExistence type="predicted"/>
<reference evidence="2" key="1">
    <citation type="submission" date="2018-05" db="EMBL/GenBank/DDBJ databases">
        <authorList>
            <person name="Hao L."/>
        </authorList>
    </citation>
    <scope>NUCLEOTIDE SEQUENCE [LARGE SCALE GENOMIC DNA]</scope>
</reference>